<evidence type="ECO:0000256" key="1">
    <source>
        <dbReference type="SAM" id="MobiDB-lite"/>
    </source>
</evidence>
<evidence type="ECO:0000313" key="2">
    <source>
        <dbReference type="EMBL" id="MDQ9169668.1"/>
    </source>
</evidence>
<dbReference type="Proteomes" id="UP001225596">
    <property type="component" value="Unassembled WGS sequence"/>
</dbReference>
<protein>
    <recommendedName>
        <fullName evidence="4">Hypervirulence associated protein TUDOR domain-containing protein</fullName>
    </recommendedName>
</protein>
<gene>
    <name evidence="2" type="ORF">Q8A64_04505</name>
</gene>
<name>A0ABU1BL12_9BURK</name>
<keyword evidence="3" id="KW-1185">Reference proteome</keyword>
<dbReference type="RefSeq" id="WP_338435603.1">
    <property type="nucleotide sequence ID" value="NZ_JAUYVH010000002.1"/>
</dbReference>
<feature type="compositionally biased region" description="Basic and acidic residues" evidence="1">
    <location>
        <begin position="11"/>
        <end position="25"/>
    </location>
</feature>
<comment type="caution">
    <text evidence="2">The sequence shown here is derived from an EMBL/GenBank/DDBJ whole genome shotgun (WGS) entry which is preliminary data.</text>
</comment>
<proteinExistence type="predicted"/>
<feature type="region of interest" description="Disordered" evidence="1">
    <location>
        <begin position="1"/>
        <end position="41"/>
    </location>
</feature>
<organism evidence="2 3">
    <name type="scientific">Keguizhuia sedimenti</name>
    <dbReference type="NCBI Taxonomy" id="3064264"/>
    <lineage>
        <taxon>Bacteria</taxon>
        <taxon>Pseudomonadati</taxon>
        <taxon>Pseudomonadota</taxon>
        <taxon>Betaproteobacteria</taxon>
        <taxon>Burkholderiales</taxon>
        <taxon>Oxalobacteraceae</taxon>
        <taxon>Keguizhuia</taxon>
    </lineage>
</organism>
<sequence>MAREGNPTLERGPKEQEKAKPKNESAGKPVFAQQAQMPKGEEIKSFRKNLKAGDSVQWKTSRTPVKAVGIIVRLDGDLALVQFDNATFTGKPVRYFNRSQLEPFDGKLPASSVPVKAQR</sequence>
<evidence type="ECO:0000313" key="3">
    <source>
        <dbReference type="Proteomes" id="UP001225596"/>
    </source>
</evidence>
<evidence type="ECO:0008006" key="4">
    <source>
        <dbReference type="Google" id="ProtNLM"/>
    </source>
</evidence>
<accession>A0ABU1BL12</accession>
<dbReference type="EMBL" id="JAUYVH010000002">
    <property type="protein sequence ID" value="MDQ9169668.1"/>
    <property type="molecule type" value="Genomic_DNA"/>
</dbReference>
<reference evidence="2 3" key="1">
    <citation type="submission" date="2023-08" db="EMBL/GenBank/DDBJ databases">
        <title>Oxalobacteraceae gen .nov., isolated from river sludge outside the plant.</title>
        <authorList>
            <person name="Zhao S.Y."/>
        </authorList>
    </citation>
    <scope>NUCLEOTIDE SEQUENCE [LARGE SCALE GENOMIC DNA]</scope>
    <source>
        <strain evidence="2 3">R-40</strain>
    </source>
</reference>